<reference evidence="2 3" key="1">
    <citation type="submission" date="2019-08" db="EMBL/GenBank/DDBJ databases">
        <title>Bradyrhizobium hipponensis sp. nov., a rhizobium isolated from a Lupinus angustifolius root nodule in Tunisia.</title>
        <authorList>
            <person name="Off K."/>
            <person name="Rejili M."/>
            <person name="Mars M."/>
            <person name="Brachmann A."/>
            <person name="Marin M."/>
        </authorList>
    </citation>
    <scope>NUCLEOTIDE SEQUENCE [LARGE SCALE GENOMIC DNA]</scope>
    <source>
        <strain evidence="3">aSej3</strain>
    </source>
</reference>
<dbReference type="RefSeq" id="WP_148736809.1">
    <property type="nucleotide sequence ID" value="NZ_VSTH01000007.1"/>
</dbReference>
<dbReference type="EMBL" id="VSTH01000007">
    <property type="protein sequence ID" value="TYO68399.1"/>
    <property type="molecule type" value="Genomic_DNA"/>
</dbReference>
<proteinExistence type="predicted"/>
<keyword evidence="3" id="KW-1185">Reference proteome</keyword>
<evidence type="ECO:0000313" key="3">
    <source>
        <dbReference type="Proteomes" id="UP000324797"/>
    </source>
</evidence>
<feature type="compositionally biased region" description="Basic and acidic residues" evidence="1">
    <location>
        <begin position="73"/>
        <end position="91"/>
    </location>
</feature>
<protein>
    <submittedName>
        <fullName evidence="2">Uncharacterized protein</fullName>
    </submittedName>
</protein>
<name>A0A5S4YXR5_9BRAD</name>
<accession>A0A5S4YXR5</accession>
<sequence length="116" mass="13353">MALQQLQMYVGRVNQTAQYEYYQGIPMRCRGNPMCGQAMLQQLNFWYAQQSNMVNNYYMQISAQCSSGPPTPLERRPDDTGSPRISERDVKTVQIDDEDRTVRIKIPSTPQGFVPQ</sequence>
<gene>
    <name evidence="2" type="ORF">FXV83_00780</name>
</gene>
<evidence type="ECO:0000256" key="1">
    <source>
        <dbReference type="SAM" id="MobiDB-lite"/>
    </source>
</evidence>
<evidence type="ECO:0000313" key="2">
    <source>
        <dbReference type="EMBL" id="TYO68399.1"/>
    </source>
</evidence>
<feature type="region of interest" description="Disordered" evidence="1">
    <location>
        <begin position="65"/>
        <end position="116"/>
    </location>
</feature>
<dbReference type="AlphaFoldDB" id="A0A5S4YXR5"/>
<organism evidence="2 3">
    <name type="scientific">Bradyrhizobium hipponense</name>
    <dbReference type="NCBI Taxonomy" id="2605638"/>
    <lineage>
        <taxon>Bacteria</taxon>
        <taxon>Pseudomonadati</taxon>
        <taxon>Pseudomonadota</taxon>
        <taxon>Alphaproteobacteria</taxon>
        <taxon>Hyphomicrobiales</taxon>
        <taxon>Nitrobacteraceae</taxon>
        <taxon>Bradyrhizobium</taxon>
    </lineage>
</organism>
<dbReference type="Proteomes" id="UP000324797">
    <property type="component" value="Unassembled WGS sequence"/>
</dbReference>
<comment type="caution">
    <text evidence="2">The sequence shown here is derived from an EMBL/GenBank/DDBJ whole genome shotgun (WGS) entry which is preliminary data.</text>
</comment>